<accession>A0A0R0AE01</accession>
<protein>
    <submittedName>
        <fullName evidence="1">Uncharacterized protein</fullName>
    </submittedName>
</protein>
<proteinExistence type="predicted"/>
<organism evidence="1 2">
    <name type="scientific">Stenotrophomonas pictorum JCM 9942</name>
    <dbReference type="NCBI Taxonomy" id="1236960"/>
    <lineage>
        <taxon>Bacteria</taxon>
        <taxon>Pseudomonadati</taxon>
        <taxon>Pseudomonadota</taxon>
        <taxon>Gammaproteobacteria</taxon>
        <taxon>Lysobacterales</taxon>
        <taxon>Lysobacteraceae</taxon>
        <taxon>Stenotrophomonas</taxon>
    </lineage>
</organism>
<reference evidence="1 2" key="1">
    <citation type="submission" date="2015-10" db="EMBL/GenBank/DDBJ databases">
        <title>Genome sequencing and analysis of members of genus Stenotrophomonas.</title>
        <authorList>
            <person name="Patil P.P."/>
            <person name="Midha S."/>
            <person name="Patil P.B."/>
        </authorList>
    </citation>
    <scope>NUCLEOTIDE SEQUENCE [LARGE SCALE GENOMIC DNA]</scope>
    <source>
        <strain evidence="1 2">JCM 9942</strain>
    </source>
</reference>
<dbReference type="OrthoDB" id="9927219at2"/>
<keyword evidence="2" id="KW-1185">Reference proteome</keyword>
<dbReference type="RefSeq" id="WP_054657764.1">
    <property type="nucleotide sequence ID" value="NZ_BAZI01000036.1"/>
</dbReference>
<name>A0A0R0AE01_9GAMM</name>
<sequence>MAHHVEPLADDLGNADIGVLLDEPLIEGAAGFEPVLTSDQWSSLLQQCRAAGRPLHLCEVR</sequence>
<dbReference type="EMBL" id="LLXS01000014">
    <property type="protein sequence ID" value="KRG43206.1"/>
    <property type="molecule type" value="Genomic_DNA"/>
</dbReference>
<evidence type="ECO:0000313" key="2">
    <source>
        <dbReference type="Proteomes" id="UP000050836"/>
    </source>
</evidence>
<comment type="caution">
    <text evidence="1">The sequence shown here is derived from an EMBL/GenBank/DDBJ whole genome shotgun (WGS) entry which is preliminary data.</text>
</comment>
<dbReference type="Proteomes" id="UP000050836">
    <property type="component" value="Unassembled WGS sequence"/>
</dbReference>
<gene>
    <name evidence="1" type="ORF">ARC78_07515</name>
</gene>
<dbReference type="AlphaFoldDB" id="A0A0R0AE01"/>
<evidence type="ECO:0000313" key="1">
    <source>
        <dbReference type="EMBL" id="KRG43206.1"/>
    </source>
</evidence>